<dbReference type="AlphaFoldDB" id="A0A377GYH3"/>
<dbReference type="PANTHER" id="PTHR40396:SF1">
    <property type="entry name" value="ATPASE AAA-TYPE CORE DOMAIN-CONTAINING PROTEIN"/>
    <property type="match status" value="1"/>
</dbReference>
<evidence type="ECO:0000313" key="2">
    <source>
        <dbReference type="EMBL" id="STO31975.1"/>
    </source>
</evidence>
<accession>A0A377GYH3</accession>
<dbReference type="Proteomes" id="UP000255328">
    <property type="component" value="Unassembled WGS sequence"/>
</dbReference>
<reference evidence="2 3" key="1">
    <citation type="submission" date="2018-06" db="EMBL/GenBank/DDBJ databases">
        <authorList>
            <consortium name="Pathogen Informatics"/>
            <person name="Doyle S."/>
        </authorList>
    </citation>
    <scope>NUCLEOTIDE SEQUENCE [LARGE SCALE GENOMIC DNA]</scope>
    <source>
        <strain evidence="2 3">NCTC10723</strain>
    </source>
</reference>
<keyword evidence="3" id="KW-1185">Reference proteome</keyword>
<dbReference type="InterPro" id="IPR003959">
    <property type="entry name" value="ATPase_AAA_core"/>
</dbReference>
<dbReference type="RefSeq" id="WP_115270761.1">
    <property type="nucleotide sequence ID" value="NZ_UGGU01000003.1"/>
</dbReference>
<sequence>MLIQFSFKNFKSFKDEVTLDMTASSIKEHTDKLIENGNEKYLKVTAIYGANACGKSNVIEAFSHMKRIILDSFTEEAKWENIPLKRFAFDEESKTLIVCLKSFLNTIMKYINMALN</sequence>
<proteinExistence type="predicted"/>
<dbReference type="Gene3D" id="3.40.50.300">
    <property type="entry name" value="P-loop containing nucleotide triphosphate hydrolases"/>
    <property type="match status" value="1"/>
</dbReference>
<dbReference type="PANTHER" id="PTHR40396">
    <property type="entry name" value="ATPASE-LIKE PROTEIN"/>
    <property type="match status" value="1"/>
</dbReference>
<gene>
    <name evidence="2" type="ORF">NCTC10723_01439</name>
</gene>
<organism evidence="2 3">
    <name type="scientific">Fusobacterium necrogenes</name>
    <dbReference type="NCBI Taxonomy" id="858"/>
    <lineage>
        <taxon>Bacteria</taxon>
        <taxon>Fusobacteriati</taxon>
        <taxon>Fusobacteriota</taxon>
        <taxon>Fusobacteriia</taxon>
        <taxon>Fusobacteriales</taxon>
        <taxon>Fusobacteriaceae</taxon>
        <taxon>Fusobacterium</taxon>
    </lineage>
</organism>
<protein>
    <submittedName>
        <fullName evidence="2">Predicted ATPase</fullName>
    </submittedName>
</protein>
<dbReference type="EMBL" id="UGGU01000003">
    <property type="protein sequence ID" value="STO31975.1"/>
    <property type="molecule type" value="Genomic_DNA"/>
</dbReference>
<dbReference type="Pfam" id="PF13304">
    <property type="entry name" value="AAA_21"/>
    <property type="match status" value="1"/>
</dbReference>
<dbReference type="SUPFAM" id="SSF52540">
    <property type="entry name" value="P-loop containing nucleoside triphosphate hydrolases"/>
    <property type="match status" value="1"/>
</dbReference>
<dbReference type="GO" id="GO:0016887">
    <property type="term" value="F:ATP hydrolysis activity"/>
    <property type="evidence" value="ECO:0007669"/>
    <property type="project" value="InterPro"/>
</dbReference>
<feature type="domain" description="ATPase AAA-type core" evidence="1">
    <location>
        <begin position="44"/>
        <end position="71"/>
    </location>
</feature>
<evidence type="ECO:0000259" key="1">
    <source>
        <dbReference type="Pfam" id="PF13304"/>
    </source>
</evidence>
<dbReference type="InterPro" id="IPR027417">
    <property type="entry name" value="P-loop_NTPase"/>
</dbReference>
<dbReference type="OrthoDB" id="9809324at2"/>
<dbReference type="GO" id="GO:0005524">
    <property type="term" value="F:ATP binding"/>
    <property type="evidence" value="ECO:0007669"/>
    <property type="project" value="InterPro"/>
</dbReference>
<name>A0A377GYH3_9FUSO</name>
<evidence type="ECO:0000313" key="3">
    <source>
        <dbReference type="Proteomes" id="UP000255328"/>
    </source>
</evidence>